<gene>
    <name evidence="1" type="ORF">METZ01_LOCUS172260</name>
</gene>
<protein>
    <submittedName>
        <fullName evidence="1">Uncharacterized protein</fullName>
    </submittedName>
</protein>
<accession>A0A382C024</accession>
<dbReference type="AlphaFoldDB" id="A0A382C024"/>
<evidence type="ECO:0000313" key="1">
    <source>
        <dbReference type="EMBL" id="SVB19406.1"/>
    </source>
</evidence>
<proteinExistence type="predicted"/>
<dbReference type="EMBL" id="UINC01032175">
    <property type="protein sequence ID" value="SVB19406.1"/>
    <property type="molecule type" value="Genomic_DNA"/>
</dbReference>
<reference evidence="1" key="1">
    <citation type="submission" date="2018-05" db="EMBL/GenBank/DDBJ databases">
        <authorList>
            <person name="Lanie J.A."/>
            <person name="Ng W.-L."/>
            <person name="Kazmierczak K.M."/>
            <person name="Andrzejewski T.M."/>
            <person name="Davidsen T.M."/>
            <person name="Wayne K.J."/>
            <person name="Tettelin H."/>
            <person name="Glass J.I."/>
            <person name="Rusch D."/>
            <person name="Podicherti R."/>
            <person name="Tsui H.-C.T."/>
            <person name="Winkler M.E."/>
        </authorList>
    </citation>
    <scope>NUCLEOTIDE SEQUENCE</scope>
</reference>
<feature type="non-terminal residue" evidence="1">
    <location>
        <position position="62"/>
    </location>
</feature>
<organism evidence="1">
    <name type="scientific">marine metagenome</name>
    <dbReference type="NCBI Taxonomy" id="408172"/>
    <lineage>
        <taxon>unclassified sequences</taxon>
        <taxon>metagenomes</taxon>
        <taxon>ecological metagenomes</taxon>
    </lineage>
</organism>
<name>A0A382C024_9ZZZZ</name>
<sequence length="62" mass="6949">MSNNIKKMYYTFFIVLVLNIISGQEYKIQFSHIPIGQGIAQNDSMGIMNSVGSILYNDVSSD</sequence>